<keyword evidence="1" id="KW-0472">Membrane</keyword>
<evidence type="ECO:0000313" key="3">
    <source>
        <dbReference type="Proteomes" id="UP000192840"/>
    </source>
</evidence>
<feature type="transmembrane region" description="Helical" evidence="1">
    <location>
        <begin position="703"/>
        <end position="726"/>
    </location>
</feature>
<dbReference type="Proteomes" id="UP000192840">
    <property type="component" value="Unassembled WGS sequence"/>
</dbReference>
<gene>
    <name evidence="2" type="ORF">SAMN05660733_07285</name>
</gene>
<dbReference type="STRING" id="40571.SAMN05660733_07285"/>
<sequence length="731" mass="77679">MHGLDDLPERERELVEAAQRGLEFKCSDLSVDSLVSDAVDQRDEVRAELLRELLTGRYGPLDPHGVRVRGARIIGRLDLDHVKSEVGLSLIACVLMGEIHAEYATLRHVVLRGSHLNALHADGLCVEGDLVLEDVKIVSENENGSIRLLLAEIKGQMDCDSLVVSNTSGPALLADRIRVGSDLFLRSVSLASSSESGSLQVTGAKIGGDLALDKAKISNEAGPAVVGDSIKVGGSIHFNQTQVLGTGPEGAVRLLNAQIEGQAGFKGGAVINGSGPAIIADGINVRRDIIFHAFKSRGDHVDGAIRLPGAQISGQGEILNSEVANSSGAAILADNLQVGGNLIVQTVKAVGSGHFGTFRLVGAVISGRFVFSDVEIGNASGPAVHADTLRVNGSIQWQRFVAQGGSNSGMVRMSGARVGVQLDFQGEIVNNAGVALHADGLSVESRMMLAIRAHGVGKLGVIRLPGARIGGQFEFHRTYVSSTSADLIELQGATVGGAMFLPFKSLCPAEGTGKVCFHPGRIGIDDFKYATLGNGSWHQWLHLIRCHTGRYRPQPYQQLAAIERAAGHDKNARNVLVAQQRDRLIRSPESIGKFPFTFFHRIWGAIAGYGYRASYLATVLIAFLFMAGSIGYIAGQVDTRPGHHVAERVVPGNVADKTNPGVSCSTIELIGLGLDRGLPLGPAGMRNRCDLDTSTKRGQAFTIAMWIIQAFLWGLVTLGIAGYTSLIRRPS</sequence>
<feature type="transmembrane region" description="Helical" evidence="1">
    <location>
        <begin position="615"/>
        <end position="634"/>
    </location>
</feature>
<reference evidence="3" key="1">
    <citation type="submission" date="2017-04" db="EMBL/GenBank/DDBJ databases">
        <authorList>
            <person name="Varghese N."/>
            <person name="Submissions S."/>
        </authorList>
    </citation>
    <scope>NUCLEOTIDE SEQUENCE [LARGE SCALE GENOMIC DNA]</scope>
    <source>
        <strain evidence="3">DSM 44073</strain>
    </source>
</reference>
<name>A0A1W2FPA2_9PSEU</name>
<evidence type="ECO:0000313" key="2">
    <source>
        <dbReference type="EMBL" id="SMD23438.1"/>
    </source>
</evidence>
<keyword evidence="1" id="KW-0812">Transmembrane</keyword>
<organism evidence="2 3">
    <name type="scientific">Lentzea albidocapillata</name>
    <dbReference type="NCBI Taxonomy" id="40571"/>
    <lineage>
        <taxon>Bacteria</taxon>
        <taxon>Bacillati</taxon>
        <taxon>Actinomycetota</taxon>
        <taxon>Actinomycetes</taxon>
        <taxon>Pseudonocardiales</taxon>
        <taxon>Pseudonocardiaceae</taxon>
        <taxon>Lentzea</taxon>
    </lineage>
</organism>
<proteinExistence type="predicted"/>
<evidence type="ECO:0008006" key="4">
    <source>
        <dbReference type="Google" id="ProtNLM"/>
    </source>
</evidence>
<keyword evidence="3" id="KW-1185">Reference proteome</keyword>
<protein>
    <recommendedName>
        <fullName evidence="4">Membrane-associated oxidoreductase</fullName>
    </recommendedName>
</protein>
<evidence type="ECO:0000256" key="1">
    <source>
        <dbReference type="SAM" id="Phobius"/>
    </source>
</evidence>
<keyword evidence="1" id="KW-1133">Transmembrane helix</keyword>
<accession>A0A1W2FPA2</accession>
<dbReference type="AlphaFoldDB" id="A0A1W2FPA2"/>
<dbReference type="EMBL" id="FWYC01000019">
    <property type="protein sequence ID" value="SMD23438.1"/>
    <property type="molecule type" value="Genomic_DNA"/>
</dbReference>